<feature type="non-terminal residue" evidence="2">
    <location>
        <position position="33"/>
    </location>
</feature>
<name>A0AAW9IZ37_CLOPF</name>
<comment type="caution">
    <text evidence="2">The sequence shown here is derived from an EMBL/GenBank/DDBJ whole genome shotgun (WGS) entry which is preliminary data.</text>
</comment>
<dbReference type="AlphaFoldDB" id="A0AAW9IZ37"/>
<evidence type="ECO:0000313" key="3">
    <source>
        <dbReference type="Proteomes" id="UP001289066"/>
    </source>
</evidence>
<protein>
    <submittedName>
        <fullName evidence="2">ZIP family metal transporter</fullName>
    </submittedName>
</protein>
<dbReference type="Proteomes" id="UP001289066">
    <property type="component" value="Unassembled WGS sequence"/>
</dbReference>
<organism evidence="2 3">
    <name type="scientific">Clostridium perfringens</name>
    <dbReference type="NCBI Taxonomy" id="1502"/>
    <lineage>
        <taxon>Bacteria</taxon>
        <taxon>Bacillati</taxon>
        <taxon>Bacillota</taxon>
        <taxon>Clostridia</taxon>
        <taxon>Eubacteriales</taxon>
        <taxon>Clostridiaceae</taxon>
        <taxon>Clostridium</taxon>
    </lineage>
</organism>
<keyword evidence="1" id="KW-0812">Transmembrane</keyword>
<feature type="transmembrane region" description="Helical" evidence="1">
    <location>
        <begin position="12"/>
        <end position="32"/>
    </location>
</feature>
<evidence type="ECO:0000256" key="1">
    <source>
        <dbReference type="SAM" id="Phobius"/>
    </source>
</evidence>
<keyword evidence="1" id="KW-1133">Transmembrane helix</keyword>
<accession>A0AAW9IZ37</accession>
<sequence>MDWCSGLSPVLQGLVATLFTWFITALGASLVFF</sequence>
<dbReference type="EMBL" id="WNVG01001684">
    <property type="protein sequence ID" value="MDZ5035473.1"/>
    <property type="molecule type" value="Genomic_DNA"/>
</dbReference>
<gene>
    <name evidence="2" type="ORF">GNF81_22610</name>
</gene>
<reference evidence="2" key="1">
    <citation type="submission" date="2019-11" db="EMBL/GenBank/DDBJ databases">
        <title>Characterization of Clostridium perfringens isolates from swine manure treated agricultural soils.</title>
        <authorList>
            <person name="Wushke S.T."/>
        </authorList>
    </citation>
    <scope>NUCLEOTIDE SEQUENCE</scope>
    <source>
        <strain evidence="2">X15</strain>
    </source>
</reference>
<proteinExistence type="predicted"/>
<evidence type="ECO:0000313" key="2">
    <source>
        <dbReference type="EMBL" id="MDZ5035473.1"/>
    </source>
</evidence>
<keyword evidence="1" id="KW-0472">Membrane</keyword>